<dbReference type="OrthoDB" id="288532at2"/>
<evidence type="ECO:0000256" key="4">
    <source>
        <dbReference type="ARBA" id="ARBA00022989"/>
    </source>
</evidence>
<gene>
    <name evidence="8" type="ORF">CW740_04260</name>
</gene>
<dbReference type="GO" id="GO:0016051">
    <property type="term" value="P:carbohydrate biosynthetic process"/>
    <property type="evidence" value="ECO:0007669"/>
    <property type="project" value="InterPro"/>
</dbReference>
<evidence type="ECO:0000256" key="5">
    <source>
        <dbReference type="ARBA" id="ARBA00023034"/>
    </source>
</evidence>
<dbReference type="Proteomes" id="UP000232693">
    <property type="component" value="Chromosome"/>
</dbReference>
<evidence type="ECO:0000256" key="1">
    <source>
        <dbReference type="ARBA" id="ARBA00004323"/>
    </source>
</evidence>
<dbReference type="GO" id="GO:0008146">
    <property type="term" value="F:sulfotransferase activity"/>
    <property type="evidence" value="ECO:0007669"/>
    <property type="project" value="InterPro"/>
</dbReference>
<accession>A0A2K9B0Q4</accession>
<keyword evidence="7" id="KW-0325">Glycoprotein</keyword>
<evidence type="ECO:0000256" key="2">
    <source>
        <dbReference type="ARBA" id="ARBA00022679"/>
    </source>
</evidence>
<dbReference type="AlphaFoldDB" id="A0A2K9B0Q4"/>
<dbReference type="RefSeq" id="WP_106646376.1">
    <property type="nucleotide sequence ID" value="NZ_BMGO01000002.1"/>
</dbReference>
<dbReference type="EMBL" id="CP025120">
    <property type="protein sequence ID" value="AUD78508.1"/>
    <property type="molecule type" value="Genomic_DNA"/>
</dbReference>
<dbReference type="PANTHER" id="PTHR12137">
    <property type="entry name" value="CARBOHYDRATE SULFOTRANSFERASE"/>
    <property type="match status" value="1"/>
</dbReference>
<dbReference type="Pfam" id="PF03567">
    <property type="entry name" value="Sulfotransfer_2"/>
    <property type="match status" value="1"/>
</dbReference>
<organism evidence="8 9">
    <name type="scientific">Kangiella profundi</name>
    <dbReference type="NCBI Taxonomy" id="1561924"/>
    <lineage>
        <taxon>Bacteria</taxon>
        <taxon>Pseudomonadati</taxon>
        <taxon>Pseudomonadota</taxon>
        <taxon>Gammaproteobacteria</taxon>
        <taxon>Kangiellales</taxon>
        <taxon>Kangiellaceae</taxon>
        <taxon>Kangiella</taxon>
    </lineage>
</organism>
<dbReference type="KEGG" id="kpd:CW740_04260"/>
<keyword evidence="6" id="KW-0472">Membrane</keyword>
<keyword evidence="9" id="KW-1185">Reference proteome</keyword>
<keyword evidence="3" id="KW-0812">Transmembrane</keyword>
<proteinExistence type="predicted"/>
<keyword evidence="5" id="KW-0333">Golgi apparatus</keyword>
<dbReference type="InterPro" id="IPR005331">
    <property type="entry name" value="Sulfotransferase"/>
</dbReference>
<dbReference type="GO" id="GO:0016020">
    <property type="term" value="C:membrane"/>
    <property type="evidence" value="ECO:0007669"/>
    <property type="project" value="InterPro"/>
</dbReference>
<evidence type="ECO:0000256" key="3">
    <source>
        <dbReference type="ARBA" id="ARBA00022692"/>
    </source>
</evidence>
<keyword evidence="2" id="KW-0808">Transferase</keyword>
<evidence type="ECO:0000256" key="7">
    <source>
        <dbReference type="ARBA" id="ARBA00023180"/>
    </source>
</evidence>
<reference evidence="8 9" key="1">
    <citation type="submission" date="2017-12" db="EMBL/GenBank/DDBJ databases">
        <title>Kangiella profundi FT102 completed genome.</title>
        <authorList>
            <person name="Xu J."/>
            <person name="Wang J."/>
            <person name="Lu Y."/>
        </authorList>
    </citation>
    <scope>NUCLEOTIDE SEQUENCE [LARGE SCALE GENOMIC DNA]</scope>
    <source>
        <strain evidence="8 9">FT102</strain>
    </source>
</reference>
<protein>
    <submittedName>
        <fullName evidence="8">Uncharacterized protein</fullName>
    </submittedName>
</protein>
<evidence type="ECO:0000256" key="6">
    <source>
        <dbReference type="ARBA" id="ARBA00023136"/>
    </source>
</evidence>
<dbReference type="InterPro" id="IPR018011">
    <property type="entry name" value="Carb_sulfotrans_8-10"/>
</dbReference>
<keyword evidence="4" id="KW-1133">Transmembrane helix</keyword>
<dbReference type="PANTHER" id="PTHR12137:SF54">
    <property type="entry name" value="CARBOHYDRATE SULFOTRANSFERASE"/>
    <property type="match status" value="1"/>
</dbReference>
<evidence type="ECO:0000313" key="8">
    <source>
        <dbReference type="EMBL" id="AUD78508.1"/>
    </source>
</evidence>
<evidence type="ECO:0000313" key="9">
    <source>
        <dbReference type="Proteomes" id="UP000232693"/>
    </source>
</evidence>
<comment type="subcellular location">
    <subcellularLocation>
        <location evidence="1">Golgi apparatus membrane</location>
        <topology evidence="1">Single-pass type II membrane protein</topology>
    </subcellularLocation>
</comment>
<name>A0A2K9B0Q4_9GAMM</name>
<sequence length="246" mass="29065">MSTIIKEIAQLKPVRDFYDHFYISLKNRYAFHTVGKAANSTVKHLLYQLDLQNVPVKMPSVHDRASSPLLSPYQLSSKDYDWVFTSDDFFKFTFVRNPYSRLLSCYLDRILCLNSRPYFELLRVLGKEKGYKPSFDEFINAICSQTTFQQNNHWRVQYDDTLMSKVNYDFIGKQENFASDFSYVYKRITGMDIEIELLKTNASPAKTSSEKRLSTYWNKSLVQKVQLKYENDFNHFDYPSELDINE</sequence>